<dbReference type="PANTHER" id="PTHR46190:SF1">
    <property type="entry name" value="SI:CH211-201H21.5"/>
    <property type="match status" value="1"/>
</dbReference>
<dbReference type="AlphaFoldDB" id="A0A347ZRH9"/>
<dbReference type="InterPro" id="IPR036452">
    <property type="entry name" value="Ribo_hydro-like"/>
</dbReference>
<sequence>MTRNVIIDCDTGMDDAVALLLALRSPEFNVLGITCVNGNVGLGHVVNNTLRVVEHSGKDVPVYAGYSSTLMPSGEEDAAAVHGKDGLGGLPFPAPKKQVEKEHAVDFIIRTFMEAKEPMDWITLGPLTNAAMAIRREPRIAEKIRMLTMMAGGVHSGNTSVMSEFNVYFDPEAARIVFDNDIPKTMVPLDPLWSGGRLTEENLAKLKAAAADRPWCDMASQIFSQTIEIMAELSRYLGNEERYVSPPDLLAVAVAIDPSIAEIENHQVFVETTGEYTRGMTVVDRRRFTHLAKNNPRKKIAIAMKANQQKYADLVLNTWLKN</sequence>
<dbReference type="EMBL" id="QUMS01000001">
    <property type="protein sequence ID" value="REG11533.1"/>
    <property type="molecule type" value="Genomic_DNA"/>
</dbReference>
<dbReference type="PROSITE" id="PS01247">
    <property type="entry name" value="IUNH"/>
    <property type="match status" value="1"/>
</dbReference>
<protein>
    <submittedName>
        <fullName evidence="4">Purine nucleosidase/pyrimidine-specific ribonucleoside hydrolase</fullName>
    </submittedName>
</protein>
<dbReference type="RefSeq" id="WP_158674998.1">
    <property type="nucleotide sequence ID" value="NZ_AP018437.1"/>
</dbReference>
<dbReference type="SUPFAM" id="SSF53590">
    <property type="entry name" value="Nucleoside hydrolase"/>
    <property type="match status" value="1"/>
</dbReference>
<evidence type="ECO:0000256" key="2">
    <source>
        <dbReference type="ARBA" id="ARBA00023295"/>
    </source>
</evidence>
<keyword evidence="2" id="KW-0326">Glycosidase</keyword>
<dbReference type="GO" id="GO:0016799">
    <property type="term" value="F:hydrolase activity, hydrolyzing N-glycosyl compounds"/>
    <property type="evidence" value="ECO:0007669"/>
    <property type="project" value="InterPro"/>
</dbReference>
<organism evidence="4 5">
    <name type="scientific">Pelolinea submarina</name>
    <dbReference type="NCBI Taxonomy" id="913107"/>
    <lineage>
        <taxon>Bacteria</taxon>
        <taxon>Bacillati</taxon>
        <taxon>Chloroflexota</taxon>
        <taxon>Anaerolineae</taxon>
        <taxon>Anaerolineales</taxon>
        <taxon>Anaerolineaceae</taxon>
        <taxon>Pelolinea</taxon>
    </lineage>
</organism>
<reference evidence="4 5" key="1">
    <citation type="submission" date="2018-08" db="EMBL/GenBank/DDBJ databases">
        <title>Genomic Encyclopedia of Type Strains, Phase IV (KMG-IV): sequencing the most valuable type-strain genomes for metagenomic binning, comparative biology and taxonomic classification.</title>
        <authorList>
            <person name="Goeker M."/>
        </authorList>
    </citation>
    <scope>NUCLEOTIDE SEQUENCE [LARGE SCALE GENOMIC DNA]</scope>
    <source>
        <strain evidence="4 5">DSM 23923</strain>
    </source>
</reference>
<evidence type="ECO:0000256" key="1">
    <source>
        <dbReference type="ARBA" id="ARBA00022801"/>
    </source>
</evidence>
<dbReference type="Pfam" id="PF01156">
    <property type="entry name" value="IU_nuc_hydro"/>
    <property type="match status" value="1"/>
</dbReference>
<proteinExistence type="predicted"/>
<dbReference type="Gene3D" id="3.90.245.10">
    <property type="entry name" value="Ribonucleoside hydrolase-like"/>
    <property type="match status" value="1"/>
</dbReference>
<dbReference type="InterPro" id="IPR001910">
    <property type="entry name" value="Inosine/uridine_hydrolase_dom"/>
</dbReference>
<dbReference type="PANTHER" id="PTHR46190">
    <property type="entry name" value="SI:CH211-201H21.5-RELATED"/>
    <property type="match status" value="1"/>
</dbReference>
<evidence type="ECO:0000259" key="3">
    <source>
        <dbReference type="Pfam" id="PF01156"/>
    </source>
</evidence>
<dbReference type="OrthoDB" id="9797882at2"/>
<dbReference type="Proteomes" id="UP000256388">
    <property type="component" value="Unassembled WGS sequence"/>
</dbReference>
<keyword evidence="1 4" id="KW-0378">Hydrolase</keyword>
<gene>
    <name evidence="4" type="ORF">DFR64_1423</name>
</gene>
<accession>A0A347ZRH9</accession>
<feature type="domain" description="Inosine/uridine-preferring nucleoside hydrolase" evidence="3">
    <location>
        <begin position="5"/>
        <end position="311"/>
    </location>
</feature>
<evidence type="ECO:0000313" key="4">
    <source>
        <dbReference type="EMBL" id="REG11533.1"/>
    </source>
</evidence>
<keyword evidence="5" id="KW-1185">Reference proteome</keyword>
<name>A0A347ZRH9_9CHLR</name>
<dbReference type="InterPro" id="IPR015910">
    <property type="entry name" value="I/U_nuclsd_hydro_CS"/>
</dbReference>
<evidence type="ECO:0000313" key="5">
    <source>
        <dbReference type="Proteomes" id="UP000256388"/>
    </source>
</evidence>
<comment type="caution">
    <text evidence="4">The sequence shown here is derived from an EMBL/GenBank/DDBJ whole genome shotgun (WGS) entry which is preliminary data.</text>
</comment>
<dbReference type="InterPro" id="IPR052775">
    <property type="entry name" value="IUN_hydrolase"/>
</dbReference>